<feature type="compositionally biased region" description="Polar residues" evidence="1">
    <location>
        <begin position="130"/>
        <end position="140"/>
    </location>
</feature>
<evidence type="ECO:0000256" key="1">
    <source>
        <dbReference type="SAM" id="MobiDB-lite"/>
    </source>
</evidence>
<organism evidence="2 3">
    <name type="scientific">Phytophthora nicotianae</name>
    <name type="common">Potato buckeye rot agent</name>
    <name type="synonym">Phytophthora parasitica</name>
    <dbReference type="NCBI Taxonomy" id="4792"/>
    <lineage>
        <taxon>Eukaryota</taxon>
        <taxon>Sar</taxon>
        <taxon>Stramenopiles</taxon>
        <taxon>Oomycota</taxon>
        <taxon>Peronosporomycetes</taxon>
        <taxon>Peronosporales</taxon>
        <taxon>Peronosporaceae</taxon>
        <taxon>Phytophthora</taxon>
    </lineage>
</organism>
<evidence type="ECO:0000313" key="2">
    <source>
        <dbReference type="EMBL" id="KUF94548.1"/>
    </source>
</evidence>
<dbReference type="EMBL" id="LNFP01000289">
    <property type="protein sequence ID" value="KUF94548.1"/>
    <property type="molecule type" value="Genomic_DNA"/>
</dbReference>
<feature type="compositionally biased region" description="Low complexity" evidence="1">
    <location>
        <begin position="204"/>
        <end position="219"/>
    </location>
</feature>
<reference evidence="2 3" key="1">
    <citation type="submission" date="2015-11" db="EMBL/GenBank/DDBJ databases">
        <title>Genomes and virulence difference between two physiological races of Phytophthora nicotianae.</title>
        <authorList>
            <person name="Liu H."/>
            <person name="Ma X."/>
            <person name="Yu H."/>
            <person name="Fang D."/>
            <person name="Li Y."/>
            <person name="Wang X."/>
            <person name="Wang W."/>
            <person name="Dong Y."/>
            <person name="Xiao B."/>
        </authorList>
    </citation>
    <scope>NUCLEOTIDE SEQUENCE [LARGE SCALE GENOMIC DNA]</scope>
    <source>
        <strain evidence="3">race 1</strain>
    </source>
</reference>
<feature type="region of interest" description="Disordered" evidence="1">
    <location>
        <begin position="171"/>
        <end position="252"/>
    </location>
</feature>
<proteinExistence type="predicted"/>
<comment type="caution">
    <text evidence="2">The sequence shown here is derived from an EMBL/GenBank/DDBJ whole genome shotgun (WGS) entry which is preliminary data.</text>
</comment>
<dbReference type="Proteomes" id="UP000054636">
    <property type="component" value="Unassembled WGS sequence"/>
</dbReference>
<accession>A0A0W8DE18</accession>
<feature type="region of interest" description="Disordered" evidence="1">
    <location>
        <begin position="116"/>
        <end position="154"/>
    </location>
</feature>
<name>A0A0W8DE18_PHYNI</name>
<feature type="compositionally biased region" description="Basic and acidic residues" evidence="1">
    <location>
        <begin position="224"/>
        <end position="233"/>
    </location>
</feature>
<feature type="compositionally biased region" description="Polar residues" evidence="1">
    <location>
        <begin position="235"/>
        <end position="247"/>
    </location>
</feature>
<feature type="compositionally biased region" description="Basic residues" evidence="1">
    <location>
        <begin position="189"/>
        <end position="203"/>
    </location>
</feature>
<dbReference type="AlphaFoldDB" id="A0A0W8DE18"/>
<evidence type="ECO:0000313" key="3">
    <source>
        <dbReference type="Proteomes" id="UP000054636"/>
    </source>
</evidence>
<protein>
    <submittedName>
        <fullName evidence="2">Aminoacylase-1</fullName>
    </submittedName>
</protein>
<gene>
    <name evidence="2" type="ORF">AM588_10004756</name>
</gene>
<sequence>MDRVLSSPTKQKALVQLMSSDPSLLDGLDDDVLSSITLLSDPPKKSWDRRPALLSRESSKGERKTIQLYPDDAAFVEKRKPTLALAPGGISHAKRATLARANTVLLSPSSNAKALAATASSKQDGRNGSELLTGTGSMRQTHVPRRSTFYPTVQRDKPLPVVLFDDSMLNVDGGTKTTKSPQDNGRGGSTKKRAKRMRRRQRKIGSNSSESGSDSSINNSEDESNQREADKTRLVSASMTRGSASLESDSDDGAQAVSAITASTVCASRLASGLLLDHHYFVSRGQWIPRR</sequence>